<dbReference type="Proteomes" id="UP000831701">
    <property type="component" value="Chromosome 3"/>
</dbReference>
<reference evidence="1" key="1">
    <citation type="submission" date="2022-04" db="EMBL/GenBank/DDBJ databases">
        <title>Jade perch genome.</title>
        <authorList>
            <person name="Chao B."/>
        </authorList>
    </citation>
    <scope>NUCLEOTIDE SEQUENCE</scope>
    <source>
        <strain evidence="1">CB-2022</strain>
    </source>
</reference>
<proteinExistence type="predicted"/>
<sequence length="185" mass="21263">MEQRPHLEPIQEESEQEDEIRGGETGEGQEEDFQIQVGVEAKEAMTEESEEDEDADLLRVLRPRRLSHSLSGKSIPQMQSANNHQEEMENFSLSDWSSRAVDLSDEASLPGQARLGSERSRSDELRIKVSKIRWQKIKPFKPSVQKKTNSRRQKKASLVEEPFPKWLVNLMINIDEAVTHELVVE</sequence>
<name>A0ACB8X3R0_9TELE</name>
<keyword evidence="2" id="KW-1185">Reference proteome</keyword>
<dbReference type="EMBL" id="CM041533">
    <property type="protein sequence ID" value="KAI3374900.1"/>
    <property type="molecule type" value="Genomic_DNA"/>
</dbReference>
<comment type="caution">
    <text evidence="1">The sequence shown here is derived from an EMBL/GenBank/DDBJ whole genome shotgun (WGS) entry which is preliminary data.</text>
</comment>
<accession>A0ACB8X3R0</accession>
<protein>
    <submittedName>
        <fullName evidence="1">Uncharacterized protein</fullName>
    </submittedName>
</protein>
<gene>
    <name evidence="1" type="ORF">L3Q82_021442</name>
</gene>
<evidence type="ECO:0000313" key="1">
    <source>
        <dbReference type="EMBL" id="KAI3374900.1"/>
    </source>
</evidence>
<evidence type="ECO:0000313" key="2">
    <source>
        <dbReference type="Proteomes" id="UP000831701"/>
    </source>
</evidence>
<organism evidence="1 2">
    <name type="scientific">Scortum barcoo</name>
    <name type="common">barcoo grunter</name>
    <dbReference type="NCBI Taxonomy" id="214431"/>
    <lineage>
        <taxon>Eukaryota</taxon>
        <taxon>Metazoa</taxon>
        <taxon>Chordata</taxon>
        <taxon>Craniata</taxon>
        <taxon>Vertebrata</taxon>
        <taxon>Euteleostomi</taxon>
        <taxon>Actinopterygii</taxon>
        <taxon>Neopterygii</taxon>
        <taxon>Teleostei</taxon>
        <taxon>Neoteleostei</taxon>
        <taxon>Acanthomorphata</taxon>
        <taxon>Eupercaria</taxon>
        <taxon>Centrarchiformes</taxon>
        <taxon>Terapontoidei</taxon>
        <taxon>Terapontidae</taxon>
        <taxon>Scortum</taxon>
    </lineage>
</organism>